<dbReference type="Pfam" id="PF00501">
    <property type="entry name" value="AMP-binding"/>
    <property type="match status" value="1"/>
</dbReference>
<dbReference type="EMBL" id="BAAARJ010000021">
    <property type="protein sequence ID" value="GAA2632470.1"/>
    <property type="molecule type" value="Genomic_DNA"/>
</dbReference>
<accession>A0ABP6D6R1</accession>
<evidence type="ECO:0000313" key="2">
    <source>
        <dbReference type="EMBL" id="GAA2632470.1"/>
    </source>
</evidence>
<sequence length="146" mass="16170">MTARARPAYEDKPWLAQLNEAQRAPVTPPETVLHAFRAAVREVPERTALTYFDGRLTYAETDALSDGIAAHLAATGLRCGDRLALMLQNTPHFVLADVAPRELAAYCAERLAACKYPREVEILPDLPKTTSGKILRRELRSRRGSA</sequence>
<protein>
    <recommendedName>
        <fullName evidence="1">AMP-dependent synthetase/ligase domain-containing protein</fullName>
    </recommendedName>
</protein>
<reference evidence="3" key="1">
    <citation type="journal article" date="2019" name="Int. J. Syst. Evol. Microbiol.">
        <title>The Global Catalogue of Microorganisms (GCM) 10K type strain sequencing project: providing services to taxonomists for standard genome sequencing and annotation.</title>
        <authorList>
            <consortium name="The Broad Institute Genomics Platform"/>
            <consortium name="The Broad Institute Genome Sequencing Center for Infectious Disease"/>
            <person name="Wu L."/>
            <person name="Ma J."/>
        </authorList>
    </citation>
    <scope>NUCLEOTIDE SEQUENCE [LARGE SCALE GENOMIC DNA]</scope>
    <source>
        <strain evidence="3">JCM 16373</strain>
    </source>
</reference>
<dbReference type="InterPro" id="IPR050237">
    <property type="entry name" value="ATP-dep_AMP-bd_enzyme"/>
</dbReference>
<dbReference type="Proteomes" id="UP001501447">
    <property type="component" value="Unassembled WGS sequence"/>
</dbReference>
<name>A0ABP6D6R1_9ACTN</name>
<dbReference type="RefSeq" id="WP_425576113.1">
    <property type="nucleotide sequence ID" value="NZ_BAAARJ010000021.1"/>
</dbReference>
<gene>
    <name evidence="2" type="ORF">GCM10009863_55620</name>
</gene>
<dbReference type="PANTHER" id="PTHR43767">
    <property type="entry name" value="LONG-CHAIN-FATTY-ACID--COA LIGASE"/>
    <property type="match status" value="1"/>
</dbReference>
<evidence type="ECO:0000313" key="3">
    <source>
        <dbReference type="Proteomes" id="UP001501447"/>
    </source>
</evidence>
<dbReference type="InterPro" id="IPR000873">
    <property type="entry name" value="AMP-dep_synth/lig_dom"/>
</dbReference>
<proteinExistence type="predicted"/>
<dbReference type="SUPFAM" id="SSF56801">
    <property type="entry name" value="Acetyl-CoA synthetase-like"/>
    <property type="match status" value="2"/>
</dbReference>
<dbReference type="Gene3D" id="3.40.50.12780">
    <property type="entry name" value="N-terminal domain of ligase-like"/>
    <property type="match status" value="1"/>
</dbReference>
<keyword evidence="3" id="KW-1185">Reference proteome</keyword>
<feature type="domain" description="AMP-dependent synthetase/ligase" evidence="1">
    <location>
        <begin position="36"/>
        <end position="99"/>
    </location>
</feature>
<comment type="caution">
    <text evidence="2">The sequence shown here is derived from an EMBL/GenBank/DDBJ whole genome shotgun (WGS) entry which is preliminary data.</text>
</comment>
<evidence type="ECO:0000259" key="1">
    <source>
        <dbReference type="Pfam" id="PF00501"/>
    </source>
</evidence>
<dbReference type="PANTHER" id="PTHR43767:SF1">
    <property type="entry name" value="NONRIBOSOMAL PEPTIDE SYNTHASE PES1 (EUROFUNG)-RELATED"/>
    <property type="match status" value="1"/>
</dbReference>
<organism evidence="2 3">
    <name type="scientific">Streptomyces axinellae</name>
    <dbReference type="NCBI Taxonomy" id="552788"/>
    <lineage>
        <taxon>Bacteria</taxon>
        <taxon>Bacillati</taxon>
        <taxon>Actinomycetota</taxon>
        <taxon>Actinomycetes</taxon>
        <taxon>Kitasatosporales</taxon>
        <taxon>Streptomycetaceae</taxon>
        <taxon>Streptomyces</taxon>
    </lineage>
</organism>
<dbReference type="InterPro" id="IPR042099">
    <property type="entry name" value="ANL_N_sf"/>
</dbReference>